<keyword evidence="3" id="KW-1185">Reference proteome</keyword>
<protein>
    <recommendedName>
        <fullName evidence="4">Alpha-2-macroglobulin domain-containing protein</fullName>
    </recommendedName>
</protein>
<evidence type="ECO:0008006" key="4">
    <source>
        <dbReference type="Google" id="ProtNLM"/>
    </source>
</evidence>
<proteinExistence type="predicted"/>
<organism evidence="2 3">
    <name type="scientific">Uabimicrobium amorphum</name>
    <dbReference type="NCBI Taxonomy" id="2596890"/>
    <lineage>
        <taxon>Bacteria</taxon>
        <taxon>Pseudomonadati</taxon>
        <taxon>Planctomycetota</taxon>
        <taxon>Candidatus Uabimicrobiia</taxon>
        <taxon>Candidatus Uabimicrobiales</taxon>
        <taxon>Candidatus Uabimicrobiaceae</taxon>
        <taxon>Candidatus Uabimicrobium</taxon>
    </lineage>
</organism>
<keyword evidence="1" id="KW-0732">Signal</keyword>
<evidence type="ECO:0000313" key="3">
    <source>
        <dbReference type="Proteomes" id="UP000326354"/>
    </source>
</evidence>
<name>A0A5S9IQZ0_UABAM</name>
<feature type="signal peptide" evidence="1">
    <location>
        <begin position="1"/>
        <end position="19"/>
    </location>
</feature>
<evidence type="ECO:0000256" key="1">
    <source>
        <dbReference type="SAM" id="SignalP"/>
    </source>
</evidence>
<dbReference type="OrthoDB" id="9783818at2"/>
<evidence type="ECO:0000313" key="2">
    <source>
        <dbReference type="EMBL" id="BBM85841.1"/>
    </source>
</evidence>
<dbReference type="Proteomes" id="UP000326354">
    <property type="component" value="Chromosome"/>
</dbReference>
<feature type="chain" id="PRO_5024934235" description="Alpha-2-macroglobulin domain-containing protein" evidence="1">
    <location>
        <begin position="20"/>
        <end position="1028"/>
    </location>
</feature>
<reference evidence="2 3" key="1">
    <citation type="submission" date="2019-08" db="EMBL/GenBank/DDBJ databases">
        <title>Complete genome sequence of Candidatus Uab amorphum.</title>
        <authorList>
            <person name="Shiratori T."/>
            <person name="Suzuki S."/>
            <person name="Kakizawa Y."/>
            <person name="Ishida K."/>
        </authorList>
    </citation>
    <scope>NUCLEOTIDE SEQUENCE [LARGE SCALE GENOMIC DNA]</scope>
    <source>
        <strain evidence="2 3">SRT547</strain>
    </source>
</reference>
<dbReference type="AlphaFoldDB" id="A0A5S9IQZ0"/>
<dbReference type="KEGG" id="uam:UABAM_04219"/>
<accession>A0A5S9IQZ0</accession>
<sequence>MRFIKFCIFMWCCYGLLSAQVSLRTTKTTFLVGEKMTVHVVTPDISEFPSAKVMIYDVHRNQKISDVGVKKGKQVLTITAPNLVGKYFLLLVANKMLLRKVMFRTVVTSVKALSIGKRTYVVGEKLYVKVNLPQGRYYGNPWVGMFHKGQRLSSGVSIAEERIHYQYTKRKKMLEFHAPADPGTYQLKIYDRTERYYLLDSVTFKTIVPPVRGALQIAKNKYTIGEKISVKVNLPQGRYYGRAWVGMFNTKKTVDGGAEADTHQRITYHYTKREQTLTFDAPSHPGKYIFRIYDRDSYRYLLDSVAFETEVPPVRGALQIAKKTYTIGEKISVKVNLPEGRYYGRAWVGMFNTKKTVDGGAEADTHQRITYHYTKRQQTVTFDAPAYPGKYIFRVYDRDSYRYLLDSVAFETEVPPVRGALQIAKKTYTIGEKISVKVNLPEGRYYGRAWVGMFNTKKTVDGGAGADTHQRISYHYTKSQQTLTFDAPAYPGKYIFRVYDRDSYHYLLDSVAFETKVPPVRGALQVAKKKYIIGEKISVKVNLPGGRYYGRAWVGMFNTKKAVEGGAEADTHQRINYHYTKRQQTVTFNAPAHPGKYIFRVYDRDSYHYLLDSVAFETVVPATRGAITVNPRSYMAGKKMIVNINLPKNRYYGDPWVGMFRSSSRVQGGGKISERRITSSHIRNKKQLEFTAPQQPGIYEMRLYDRHSHYYVLEVVYFRVYHRRTRAPFLQNFRETPFPRFIPFGISNVTKTLRVPFGFRMTQDPQQILNIEEAIEKIVNDPRFASLAPRKQSQLRDLLYYLKERRDFIEDPELPTLLDTIAKATDNALRDQGLRRLANKIYQRAAHFTQMAANGELDVDDARYLANMTKYGKTLYDDFKNLQSQDFLGDSDGVTQFLTVTHGVTALAKGAKDRDAEVMMDGLRDTIGQIPGISNSPIAAILDIPGEVTASMLNVTREGWEESTSVLENISRAMDGDERALDEAVRGSQRVQEVLSQKNYGRRMFRAITNRVIDKVPFARTIVTWFSE</sequence>
<gene>
    <name evidence="2" type="ORF">UABAM_04219</name>
</gene>
<dbReference type="RefSeq" id="WP_151969929.1">
    <property type="nucleotide sequence ID" value="NZ_AP019860.1"/>
</dbReference>
<dbReference type="EMBL" id="AP019860">
    <property type="protein sequence ID" value="BBM85841.1"/>
    <property type="molecule type" value="Genomic_DNA"/>
</dbReference>